<dbReference type="GO" id="GO:0032259">
    <property type="term" value="P:methylation"/>
    <property type="evidence" value="ECO:0007669"/>
    <property type="project" value="UniProtKB-KW"/>
</dbReference>
<keyword evidence="2" id="KW-0489">Methyltransferase</keyword>
<accession>A0ABP3PFD3</accession>
<dbReference type="InterPro" id="IPR029063">
    <property type="entry name" value="SAM-dependent_MTases_sf"/>
</dbReference>
<comment type="caution">
    <text evidence="2">The sequence shown here is derived from an EMBL/GenBank/DDBJ whole genome shotgun (WGS) entry which is preliminary data.</text>
</comment>
<dbReference type="PIRSF" id="PIRSF017393">
    <property type="entry name" value="MTase_SAV2177"/>
    <property type="match status" value="1"/>
</dbReference>
<dbReference type="Gene3D" id="3.40.50.150">
    <property type="entry name" value="Vaccinia Virus protein VP39"/>
    <property type="match status" value="1"/>
</dbReference>
<dbReference type="RefSeq" id="WP_009950083.1">
    <property type="nucleotide sequence ID" value="NZ_BAAAGS010000115.1"/>
</dbReference>
<dbReference type="InterPro" id="IPR006764">
    <property type="entry name" value="SAM_dep_MeTrfase_SAV2177_type"/>
</dbReference>
<sequence length="281" mass="30396">MTDPAGAGRRQAGSAAQPDLVDVNTDEVSIARVYDYCLDGKDNFAVDRAAAQAMIEAVPETPLLAKANRCFLRAAVRHLVGEAGIRQIVDIGSGLPTAGNVHEIAQEIASDVRVVYVDNDPIVLAHGRALLATDNRTTVIQGDLREADAIFDHPETRRLVDTTEPFAVLLGGILMHLEDEEDPEGVAAGIRERLPSGGYLLVSNTCDTGEPRARELAKAFAENGMGNRCFRSWEEQIRYFDGLELVEPGLVPNNRWRPGPDVPDPDNPAHALHIGGLGRKP</sequence>
<organism evidence="2 3">
    <name type="scientific">Saccharopolyspora erythraea</name>
    <name type="common">Streptomyces erythraeus</name>
    <dbReference type="NCBI Taxonomy" id="1836"/>
    <lineage>
        <taxon>Bacteria</taxon>
        <taxon>Bacillati</taxon>
        <taxon>Actinomycetota</taxon>
        <taxon>Actinomycetes</taxon>
        <taxon>Pseudonocardiales</taxon>
        <taxon>Pseudonocardiaceae</taxon>
        <taxon>Saccharopolyspora</taxon>
    </lineage>
</organism>
<dbReference type="EMBL" id="BAAAGS010000115">
    <property type="protein sequence ID" value="GAA0564951.1"/>
    <property type="molecule type" value="Genomic_DNA"/>
</dbReference>
<keyword evidence="2" id="KW-0808">Transferase</keyword>
<evidence type="ECO:0000256" key="1">
    <source>
        <dbReference type="SAM" id="MobiDB-lite"/>
    </source>
</evidence>
<dbReference type="Proteomes" id="UP001500729">
    <property type="component" value="Unassembled WGS sequence"/>
</dbReference>
<dbReference type="Pfam" id="PF04672">
    <property type="entry name" value="Methyltransf_19"/>
    <property type="match status" value="1"/>
</dbReference>
<proteinExistence type="predicted"/>
<name>A0ABP3PFD3_SACER</name>
<dbReference type="GO" id="GO:0008168">
    <property type="term" value="F:methyltransferase activity"/>
    <property type="evidence" value="ECO:0007669"/>
    <property type="project" value="UniProtKB-KW"/>
</dbReference>
<dbReference type="CDD" id="cd02440">
    <property type="entry name" value="AdoMet_MTases"/>
    <property type="match status" value="1"/>
</dbReference>
<dbReference type="SUPFAM" id="SSF53335">
    <property type="entry name" value="S-adenosyl-L-methionine-dependent methyltransferases"/>
    <property type="match status" value="1"/>
</dbReference>
<evidence type="ECO:0000313" key="2">
    <source>
        <dbReference type="EMBL" id="GAA0564951.1"/>
    </source>
</evidence>
<keyword evidence="3" id="KW-1185">Reference proteome</keyword>
<reference evidence="3" key="1">
    <citation type="journal article" date="2019" name="Int. J. Syst. Evol. Microbiol.">
        <title>The Global Catalogue of Microorganisms (GCM) 10K type strain sequencing project: providing services to taxonomists for standard genome sequencing and annotation.</title>
        <authorList>
            <consortium name="The Broad Institute Genomics Platform"/>
            <consortium name="The Broad Institute Genome Sequencing Center for Infectious Disease"/>
            <person name="Wu L."/>
            <person name="Ma J."/>
        </authorList>
    </citation>
    <scope>NUCLEOTIDE SEQUENCE [LARGE SCALE GENOMIC DNA]</scope>
    <source>
        <strain evidence="3">JCM 10303</strain>
    </source>
</reference>
<evidence type="ECO:0000313" key="3">
    <source>
        <dbReference type="Proteomes" id="UP001500729"/>
    </source>
</evidence>
<protein>
    <submittedName>
        <fullName evidence="2">SAM-dependent methyltransferase</fullName>
    </submittedName>
</protein>
<feature type="region of interest" description="Disordered" evidence="1">
    <location>
        <begin position="256"/>
        <end position="281"/>
    </location>
</feature>
<gene>
    <name evidence="2" type="ORF">GCM10009533_71020</name>
</gene>